<proteinExistence type="predicted"/>
<organism evidence="1 2">
    <name type="scientific">Rangifer tarandus platyrhynchus</name>
    <name type="common">Svalbard reindeer</name>
    <dbReference type="NCBI Taxonomy" id="3082113"/>
    <lineage>
        <taxon>Eukaryota</taxon>
        <taxon>Metazoa</taxon>
        <taxon>Chordata</taxon>
        <taxon>Craniata</taxon>
        <taxon>Vertebrata</taxon>
        <taxon>Euteleostomi</taxon>
        <taxon>Mammalia</taxon>
        <taxon>Eutheria</taxon>
        <taxon>Laurasiatheria</taxon>
        <taxon>Artiodactyla</taxon>
        <taxon>Ruminantia</taxon>
        <taxon>Pecora</taxon>
        <taxon>Cervidae</taxon>
        <taxon>Odocoileinae</taxon>
        <taxon>Rangifer</taxon>
    </lineage>
</organism>
<sequence>MQPVSPEEKPNPPQKANVCSRLFSWYGDQEVLRAKTHKWEPSLMKAIVKCYWKSCLVLGIFTFLEEGTKVVQPIFYGKMVSYVENCDPANSAALHEAYGYEAGLSACVLVWAVLYHLYFCHIQRNDVPALSVGGATAGCRSDCPALDGNNNVMSCRDDSSHSSSAFAKLLRDVIFITPNFLLLDEIPEVNTQLPSDGEVMVDMQDFTAFWDEESETPTLQGLSFTVRPGERLAVVGPVGAGKSSLLSALLGELPPSQGKVSMLGRIAYVSQLPWVFPGTVKSNILFGKKYEEERYEEVIKACALKEKQLTWFLCLFIILRFTNPEACFLLLTMSQQLAVYLDVICAIFITIVAFAALILADSKLSEPEEPDIWIDGIWTTNIGLHDFRKKMSVASQVLDSGRQKETGQPNDLLQNRNSLFYKMVQQLGKEEVAVLTERAK</sequence>
<evidence type="ECO:0000313" key="1">
    <source>
        <dbReference type="EMBL" id="CAI9712224.1"/>
    </source>
</evidence>
<reference evidence="1" key="1">
    <citation type="submission" date="2023-05" db="EMBL/GenBank/DDBJ databases">
        <authorList>
            <consortium name="ELIXIR-Norway"/>
        </authorList>
    </citation>
    <scope>NUCLEOTIDE SEQUENCE</scope>
</reference>
<dbReference type="Proteomes" id="UP001162501">
    <property type="component" value="Chromosome 7"/>
</dbReference>
<dbReference type="EMBL" id="OX596091">
    <property type="protein sequence ID" value="CAI9712224.1"/>
    <property type="molecule type" value="Genomic_DNA"/>
</dbReference>
<gene>
    <name evidence="1" type="ORF">MRATA1EN3_LOCUS23437</name>
</gene>
<protein>
    <submittedName>
        <fullName evidence="1">Uncharacterized protein</fullName>
    </submittedName>
</protein>
<evidence type="ECO:0000313" key="2">
    <source>
        <dbReference type="Proteomes" id="UP001162501"/>
    </source>
</evidence>
<accession>A0ACB0FHN7</accession>
<name>A0ACB0FHN7_RANTA</name>